<gene>
    <name evidence="2" type="primary">tmcAL</name>
    <name evidence="3" type="ORF">NSA47_04005</name>
</gene>
<dbReference type="InterPro" id="IPR008513">
    <property type="entry name" value="tRNA(Met)_cyd_acetate_ligase"/>
</dbReference>
<dbReference type="NCBIfam" id="NF010191">
    <property type="entry name" value="PRK13670.1"/>
    <property type="match status" value="1"/>
</dbReference>
<comment type="similarity">
    <text evidence="2">Belongs to the TmcAL family.</text>
</comment>
<accession>A0AAE3HDL5</accession>
<feature type="binding site" evidence="2">
    <location>
        <begin position="194"/>
        <end position="195"/>
    </location>
    <ligand>
        <name>ATP</name>
        <dbReference type="ChEBI" id="CHEBI:30616"/>
    </ligand>
</feature>
<keyword evidence="4" id="KW-1185">Reference proteome</keyword>
<dbReference type="AlphaFoldDB" id="A0AAE3HDL5"/>
<dbReference type="GO" id="GO:0000049">
    <property type="term" value="F:tRNA binding"/>
    <property type="evidence" value="ECO:0007669"/>
    <property type="project" value="UniProtKB-KW"/>
</dbReference>
<dbReference type="InterPro" id="IPR014729">
    <property type="entry name" value="Rossmann-like_a/b/a_fold"/>
</dbReference>
<comment type="function">
    <text evidence="2">Catalyzes the formation of N(4)-acetylcytidine (ac(4)C) at the wobble position of elongator tRNA(Met), using acetate and ATP as substrates. First activates an acetate ion to form acetyladenylate (Ac-AMP) and then transfers the acetyl group to tRNA to form ac(4)C34.</text>
</comment>
<evidence type="ECO:0000256" key="1">
    <source>
        <dbReference type="ARBA" id="ARBA00022694"/>
    </source>
</evidence>
<dbReference type="PANTHER" id="PTHR37825">
    <property type="entry name" value="TRNA(MET) CYTIDINE ACETATE LIGASE"/>
    <property type="match status" value="1"/>
</dbReference>
<dbReference type="GO" id="GO:0005524">
    <property type="term" value="F:ATP binding"/>
    <property type="evidence" value="ECO:0007669"/>
    <property type="project" value="UniProtKB-KW"/>
</dbReference>
<keyword evidence="2" id="KW-0694">RNA-binding</keyword>
<dbReference type="PANTHER" id="PTHR37825:SF1">
    <property type="entry name" value="TRNA(MET) CYTIDINE ACETATE LIGASE"/>
    <property type="match status" value="1"/>
</dbReference>
<evidence type="ECO:0000313" key="4">
    <source>
        <dbReference type="Proteomes" id="UP001205748"/>
    </source>
</evidence>
<keyword evidence="2" id="KW-0436">Ligase</keyword>
<dbReference type="SUPFAM" id="SSF52374">
    <property type="entry name" value="Nucleotidylyl transferase"/>
    <property type="match status" value="1"/>
</dbReference>
<keyword evidence="2" id="KW-0067">ATP-binding</keyword>
<organism evidence="3 4">
    <name type="scientific">Irregularibacter muris</name>
    <dbReference type="NCBI Taxonomy" id="1796619"/>
    <lineage>
        <taxon>Bacteria</taxon>
        <taxon>Bacillati</taxon>
        <taxon>Bacillota</taxon>
        <taxon>Clostridia</taxon>
        <taxon>Eubacteriales</taxon>
        <taxon>Eubacteriaceae</taxon>
        <taxon>Irregularibacter</taxon>
    </lineage>
</organism>
<dbReference type="RefSeq" id="WP_257529609.1">
    <property type="nucleotide sequence ID" value="NZ_JANKAS010000002.1"/>
</dbReference>
<comment type="subcellular location">
    <subcellularLocation>
        <location evidence="2">Cytoplasm</location>
    </subcellularLocation>
</comment>
<keyword evidence="2" id="KW-0547">Nucleotide-binding</keyword>
<evidence type="ECO:0000313" key="3">
    <source>
        <dbReference type="EMBL" id="MCR1898151.1"/>
    </source>
</evidence>
<keyword evidence="2" id="KW-0820">tRNA-binding</keyword>
<dbReference type="Proteomes" id="UP001205748">
    <property type="component" value="Unassembled WGS sequence"/>
</dbReference>
<name>A0AAE3HDL5_9FIRM</name>
<feature type="binding site" evidence="2">
    <location>
        <position position="169"/>
    </location>
    <ligand>
        <name>ATP</name>
        <dbReference type="ChEBI" id="CHEBI:30616"/>
    </ligand>
</feature>
<sequence length="415" mass="47645">MGITGLIVEYNPFHNGHQYHLSHSREVTKNEYTIAIMSGHFLQRGEPALFNKWIRTKMALYAGVDIVIELPVVFSCQSAELFAFGSVQCLEKLNVVTHLVFGSEYENFHSIESIAKILAHEPELFKTLLKNQLKTGVSFPQARMTALEKYISHSGHQDKNISSILSQPNNILAVEYTKWLHRFKSSIQPRSIKRIGSGYHDSNINTDISSATAIRNLLITKEYPFEILENLVPPCTFSLIQEALNTHFLGQLNTLSPSILSLITKSNALDLKNFMDVTEGLNNRFKKLLKTNSIDQYIDLIKTKRYTQTRIQRILCQMLLGITDEDFKLFMKNDGVQYIRVLGFNKKGMEVLPQIKRNCSLPIITNLAKSYRSLNPIQKKMMDYDILATNLYNLHFTKDQYFQQNMDFYCSPIIV</sequence>
<protein>
    <recommendedName>
        <fullName evidence="2">tRNA(Met) cytidine acetate ligase</fullName>
        <ecNumber evidence="2">6.3.4.-</ecNumber>
    </recommendedName>
</protein>
<dbReference type="GO" id="GO:0016879">
    <property type="term" value="F:ligase activity, forming carbon-nitrogen bonds"/>
    <property type="evidence" value="ECO:0007669"/>
    <property type="project" value="UniProtKB-UniRule"/>
</dbReference>
<dbReference type="Pfam" id="PF05636">
    <property type="entry name" value="HIGH_NTase1"/>
    <property type="match status" value="1"/>
</dbReference>
<feature type="binding site" evidence="2">
    <location>
        <begin position="7"/>
        <end position="20"/>
    </location>
    <ligand>
        <name>ATP</name>
        <dbReference type="ChEBI" id="CHEBI:30616"/>
    </ligand>
</feature>
<dbReference type="Gene3D" id="3.40.50.620">
    <property type="entry name" value="HUPs"/>
    <property type="match status" value="1"/>
</dbReference>
<keyword evidence="2" id="KW-0963">Cytoplasm</keyword>
<dbReference type="GO" id="GO:0006400">
    <property type="term" value="P:tRNA modification"/>
    <property type="evidence" value="ECO:0007669"/>
    <property type="project" value="UniProtKB-UniRule"/>
</dbReference>
<dbReference type="EMBL" id="JANKAS010000002">
    <property type="protein sequence ID" value="MCR1898151.1"/>
    <property type="molecule type" value="Genomic_DNA"/>
</dbReference>
<comment type="caution">
    <text evidence="3">The sequence shown here is derived from an EMBL/GenBank/DDBJ whole genome shotgun (WGS) entry which is preliminary data.</text>
</comment>
<dbReference type="GO" id="GO:0005737">
    <property type="term" value="C:cytoplasm"/>
    <property type="evidence" value="ECO:0007669"/>
    <property type="project" value="UniProtKB-SubCell"/>
</dbReference>
<feature type="binding site" evidence="2">
    <location>
        <position position="102"/>
    </location>
    <ligand>
        <name>ATP</name>
        <dbReference type="ChEBI" id="CHEBI:30616"/>
    </ligand>
</feature>
<keyword evidence="1 2" id="KW-0819">tRNA processing</keyword>
<evidence type="ECO:0000256" key="2">
    <source>
        <dbReference type="HAMAP-Rule" id="MF_01539"/>
    </source>
</evidence>
<dbReference type="EC" id="6.3.4.-" evidence="2"/>
<dbReference type="HAMAP" id="MF_01539">
    <property type="entry name" value="TmcAL"/>
    <property type="match status" value="1"/>
</dbReference>
<comment type="catalytic activity">
    <reaction evidence="2">
        <text>cytidine(34) in elongator tRNA(Met) + acetate + ATP = N(4)-acetylcytidine(34) in elongator tRNA(Met) + AMP + diphosphate</text>
        <dbReference type="Rhea" id="RHEA:58144"/>
        <dbReference type="Rhea" id="RHEA-COMP:10693"/>
        <dbReference type="Rhea" id="RHEA-COMP:10694"/>
        <dbReference type="ChEBI" id="CHEBI:30089"/>
        <dbReference type="ChEBI" id="CHEBI:30616"/>
        <dbReference type="ChEBI" id="CHEBI:33019"/>
        <dbReference type="ChEBI" id="CHEBI:74900"/>
        <dbReference type="ChEBI" id="CHEBI:82748"/>
        <dbReference type="ChEBI" id="CHEBI:456215"/>
    </reaction>
</comment>
<reference evidence="3" key="1">
    <citation type="submission" date="2022-07" db="EMBL/GenBank/DDBJ databases">
        <title>Enhanced cultured diversity of the mouse gut microbiota enables custom-made synthetic communities.</title>
        <authorList>
            <person name="Afrizal A."/>
        </authorList>
    </citation>
    <scope>NUCLEOTIDE SEQUENCE</scope>
    <source>
        <strain evidence="3">DSM 28593</strain>
    </source>
</reference>
<proteinExistence type="inferred from homology"/>